<dbReference type="Proteomes" id="UP000434052">
    <property type="component" value="Unassembled WGS sequence"/>
</dbReference>
<gene>
    <name evidence="2" type="ORF">DQK91_23575</name>
</gene>
<evidence type="ECO:0000259" key="1">
    <source>
        <dbReference type="Pfam" id="PF08338"/>
    </source>
</evidence>
<name>A0A6P1Z8N3_9BACT</name>
<evidence type="ECO:0000313" key="3">
    <source>
        <dbReference type="Proteomes" id="UP000434052"/>
    </source>
</evidence>
<dbReference type="Pfam" id="PF08338">
    <property type="entry name" value="DUF1731"/>
    <property type="match status" value="1"/>
</dbReference>
<evidence type="ECO:0000313" key="2">
    <source>
        <dbReference type="EMBL" id="TVM23573.1"/>
    </source>
</evidence>
<comment type="caution">
    <text evidence="2">The sequence shown here is derived from an EMBL/GenBank/DDBJ whole genome shotgun (WGS) entry which is preliminary data.</text>
</comment>
<proteinExistence type="predicted"/>
<sequence length="38" mass="4318">MVEELSLSGQPLLPKRLQVSGYTFRFPTLRKALEELLG</sequence>
<dbReference type="InterPro" id="IPR013549">
    <property type="entry name" value="DUF1731"/>
</dbReference>
<organism evidence="2 3">
    <name type="scientific">Oceanidesulfovibrio marinus</name>
    <dbReference type="NCBI Taxonomy" id="370038"/>
    <lineage>
        <taxon>Bacteria</taxon>
        <taxon>Pseudomonadati</taxon>
        <taxon>Thermodesulfobacteriota</taxon>
        <taxon>Desulfovibrionia</taxon>
        <taxon>Desulfovibrionales</taxon>
        <taxon>Desulfovibrionaceae</taxon>
        <taxon>Oceanidesulfovibrio</taxon>
    </lineage>
</organism>
<dbReference type="AlphaFoldDB" id="A0A6P1Z8N3"/>
<reference evidence="2 3" key="1">
    <citation type="submission" date="2018-06" db="EMBL/GenBank/DDBJ databases">
        <title>Complete genome of Desulfovibrio marinus P48SEP.</title>
        <authorList>
            <person name="Crispim J.S."/>
            <person name="Vidigal P.M.P."/>
            <person name="Silva L.C.F."/>
            <person name="Araujo L.C."/>
            <person name="Laguardia C.N."/>
            <person name="Dias R.S."/>
            <person name="Sousa M.P."/>
            <person name="Paula S.O."/>
            <person name="Silva C."/>
        </authorList>
    </citation>
    <scope>NUCLEOTIDE SEQUENCE [LARGE SCALE GENOMIC DNA]</scope>
    <source>
        <strain evidence="2 3">P48SEP</strain>
    </source>
</reference>
<dbReference type="EMBL" id="QMIF01000362">
    <property type="protein sequence ID" value="TVM23573.1"/>
    <property type="molecule type" value="Genomic_DNA"/>
</dbReference>
<feature type="domain" description="DUF1731" evidence="1">
    <location>
        <begin position="4"/>
        <end position="36"/>
    </location>
</feature>
<accession>A0A6P1Z8N3</accession>
<protein>
    <recommendedName>
        <fullName evidence="1">DUF1731 domain-containing protein</fullName>
    </recommendedName>
</protein>